<feature type="compositionally biased region" description="Basic residues" evidence="1">
    <location>
        <begin position="1"/>
        <end position="17"/>
    </location>
</feature>
<evidence type="ECO:0000313" key="3">
    <source>
        <dbReference type="Proteomes" id="UP001142610"/>
    </source>
</evidence>
<comment type="caution">
    <text evidence="2">The sequence shown here is derived from an EMBL/GenBank/DDBJ whole genome shotgun (WGS) entry which is preliminary data.</text>
</comment>
<dbReference type="EMBL" id="JANIBC010000010">
    <property type="protein sequence ID" value="MCQ8186007.1"/>
    <property type="molecule type" value="Genomic_DNA"/>
</dbReference>
<organism evidence="2 3">
    <name type="scientific">Parvularcula maris</name>
    <dbReference type="NCBI Taxonomy" id="2965077"/>
    <lineage>
        <taxon>Bacteria</taxon>
        <taxon>Pseudomonadati</taxon>
        <taxon>Pseudomonadota</taxon>
        <taxon>Alphaproteobacteria</taxon>
        <taxon>Parvularculales</taxon>
        <taxon>Parvularculaceae</taxon>
        <taxon>Parvularcula</taxon>
    </lineage>
</organism>
<evidence type="ECO:0000256" key="1">
    <source>
        <dbReference type="SAM" id="MobiDB-lite"/>
    </source>
</evidence>
<name>A0A9X2LCK8_9PROT</name>
<evidence type="ECO:0000313" key="2">
    <source>
        <dbReference type="EMBL" id="MCQ8186007.1"/>
    </source>
</evidence>
<sequence>MPERLRARRKPNAKGRSGRIDGKHVPLNSPMACGFNSFSWLPLEVIQSAAFAHLGKEATRFFLFLLMDHAQNGGVENGRLTATHAQLVAFGIGKNSVAKAIEEACALGLVAKTQQGGRYGLTNRPNQYRLTFMGWRDQNGQLRNPTNEWKAITDNSAEARRKATQKARRTAVSKKTRRSGKVVPLNRGSSHPHNWDQGSKWEGGDEEADPQ</sequence>
<feature type="region of interest" description="Disordered" evidence="1">
    <location>
        <begin position="1"/>
        <end position="22"/>
    </location>
</feature>
<gene>
    <name evidence="2" type="ORF">NOG11_11470</name>
</gene>
<keyword evidence="3" id="KW-1185">Reference proteome</keyword>
<proteinExistence type="predicted"/>
<feature type="region of interest" description="Disordered" evidence="1">
    <location>
        <begin position="157"/>
        <end position="211"/>
    </location>
</feature>
<dbReference type="AlphaFoldDB" id="A0A9X2LCK8"/>
<protein>
    <submittedName>
        <fullName evidence="2">Uncharacterized protein</fullName>
    </submittedName>
</protein>
<dbReference type="Proteomes" id="UP001142610">
    <property type="component" value="Unassembled WGS sequence"/>
</dbReference>
<reference evidence="2" key="1">
    <citation type="submission" date="2022-07" db="EMBL/GenBank/DDBJ databases">
        <title>Parvularcula maris sp. nov., an algicidal bacterium isolated from seawater.</title>
        <authorList>
            <person name="Li F."/>
        </authorList>
    </citation>
    <scope>NUCLEOTIDE SEQUENCE</scope>
    <source>
        <strain evidence="2">BGMRC 0090</strain>
    </source>
</reference>
<feature type="compositionally biased region" description="Basic residues" evidence="1">
    <location>
        <begin position="162"/>
        <end position="180"/>
    </location>
</feature>
<accession>A0A9X2LCK8</accession>